<name>A0ABT3GW32_9RHOB</name>
<protein>
    <submittedName>
        <fullName evidence="1">Uncharacterized protein</fullName>
    </submittedName>
</protein>
<dbReference type="Proteomes" id="UP001208938">
    <property type="component" value="Unassembled WGS sequence"/>
</dbReference>
<dbReference type="RefSeq" id="WP_264504824.1">
    <property type="nucleotide sequence ID" value="NZ_JAPDFL010000001.1"/>
</dbReference>
<sequence>MKRRLVLEVTQCAEKRFDNYHFHKNLPFIAPEPSSFVSVNSDGSKRRADYSARDAFDLRMMMEFTDNGGVDVNSAKYAASNAWRKLLTASERAPTSDLYLVLVQERPVEGFQPRQLFAGTLDEVPALIAENTAAEAVQRIVLVNASEASRFVVSSLKHFGVISDEDQRPAWLLDDAF</sequence>
<organism evidence="1 2">
    <name type="scientific">Pararhodobacter zhoushanensis</name>
    <dbReference type="NCBI Taxonomy" id="2479545"/>
    <lineage>
        <taxon>Bacteria</taxon>
        <taxon>Pseudomonadati</taxon>
        <taxon>Pseudomonadota</taxon>
        <taxon>Alphaproteobacteria</taxon>
        <taxon>Rhodobacterales</taxon>
        <taxon>Paracoccaceae</taxon>
        <taxon>Pararhodobacter</taxon>
    </lineage>
</organism>
<keyword evidence="2" id="KW-1185">Reference proteome</keyword>
<comment type="caution">
    <text evidence="1">The sequence shown here is derived from an EMBL/GenBank/DDBJ whole genome shotgun (WGS) entry which is preliminary data.</text>
</comment>
<evidence type="ECO:0000313" key="2">
    <source>
        <dbReference type="Proteomes" id="UP001208938"/>
    </source>
</evidence>
<proteinExistence type="predicted"/>
<reference evidence="1 2" key="1">
    <citation type="submission" date="2022-10" db="EMBL/GenBank/DDBJ databases">
        <title>Pararhodobacter sp. nov., isolated from marine algae.</title>
        <authorList>
            <person name="Choi B.J."/>
            <person name="Kim J.M."/>
            <person name="Lee J.K."/>
            <person name="Choi D.G."/>
            <person name="Jeon C.O."/>
        </authorList>
    </citation>
    <scope>NUCLEOTIDE SEQUENCE [LARGE SCALE GENOMIC DNA]</scope>
    <source>
        <strain evidence="1 2">ZQ420</strain>
    </source>
</reference>
<accession>A0ABT3GW32</accession>
<gene>
    <name evidence="1" type="ORF">OKW52_05515</name>
</gene>
<dbReference type="EMBL" id="JAPDFL010000001">
    <property type="protein sequence ID" value="MCW1931733.1"/>
    <property type="molecule type" value="Genomic_DNA"/>
</dbReference>
<evidence type="ECO:0000313" key="1">
    <source>
        <dbReference type="EMBL" id="MCW1931733.1"/>
    </source>
</evidence>